<feature type="region of interest" description="Disordered" evidence="1">
    <location>
        <begin position="211"/>
        <end position="236"/>
    </location>
</feature>
<dbReference type="SUPFAM" id="SSF110849">
    <property type="entry name" value="ParB/Sulfiredoxin"/>
    <property type="match status" value="1"/>
</dbReference>
<keyword evidence="3" id="KW-1185">Reference proteome</keyword>
<dbReference type="Proteomes" id="UP000316855">
    <property type="component" value="Chromosome"/>
</dbReference>
<name>A0A517VMI2_9PLAN</name>
<dbReference type="InterPro" id="IPR036086">
    <property type="entry name" value="ParB/Sulfiredoxin_sf"/>
</dbReference>
<reference evidence="2 3" key="1">
    <citation type="submission" date="2019-02" db="EMBL/GenBank/DDBJ databases">
        <title>Deep-cultivation of Planctomycetes and their phenomic and genomic characterization uncovers novel biology.</title>
        <authorList>
            <person name="Wiegand S."/>
            <person name="Jogler M."/>
            <person name="Boedeker C."/>
            <person name="Pinto D."/>
            <person name="Vollmers J."/>
            <person name="Rivas-Marin E."/>
            <person name="Kohn T."/>
            <person name="Peeters S.H."/>
            <person name="Heuer A."/>
            <person name="Rast P."/>
            <person name="Oberbeckmann S."/>
            <person name="Bunk B."/>
            <person name="Jeske O."/>
            <person name="Meyerdierks A."/>
            <person name="Storesund J.E."/>
            <person name="Kallscheuer N."/>
            <person name="Luecker S."/>
            <person name="Lage O.M."/>
            <person name="Pohl T."/>
            <person name="Merkel B.J."/>
            <person name="Hornburger P."/>
            <person name="Mueller R.-W."/>
            <person name="Bruemmer F."/>
            <person name="Labrenz M."/>
            <person name="Spormann A.M."/>
            <person name="Op den Camp H."/>
            <person name="Overmann J."/>
            <person name="Amann R."/>
            <person name="Jetten M.S.M."/>
            <person name="Mascher T."/>
            <person name="Medema M.H."/>
            <person name="Devos D.P."/>
            <person name="Kaster A.-K."/>
            <person name="Ovreas L."/>
            <person name="Rohde M."/>
            <person name="Galperin M.Y."/>
            <person name="Jogler C."/>
        </authorList>
    </citation>
    <scope>NUCLEOTIDE SEQUENCE [LARGE SCALE GENOMIC DNA]</scope>
    <source>
        <strain evidence="2 3">Pan161</strain>
    </source>
</reference>
<sequence length="346" mass="38970">MHIDDVKIDDEFKCLCPGLTDDELRRLKANIISDGEFREPVVVWKSEEILIDGHNRHDVWWNMDGEQRKQIAPPRVLLKEFASREEAHNWIISNQLGRRNLDEKQKSYLIGKRYQAEKKDKSKNLKPGGSSGNVSSGHSDHSKKTEVVIAEEVGKSPKQVRRDEKFTEAVDTLVENIGPEVKPEILNGKEITKKKVMEIAELPADNQKDEYDRAMGRGKPSGGDSFDPAEWGGMEPVDDPVIPEDVVTEYHVKEMQAAFNEVQKRATALKKAIHELPDGPGGAWYNPNAMQDIMTCYTNLMNTIKYRKPVAVCGHCGGKKCERCYQTGALNKDQSEALREGLEATA</sequence>
<evidence type="ECO:0000313" key="3">
    <source>
        <dbReference type="Proteomes" id="UP000316855"/>
    </source>
</evidence>
<evidence type="ECO:0000256" key="1">
    <source>
        <dbReference type="SAM" id="MobiDB-lite"/>
    </source>
</evidence>
<accession>A0A517VMI2</accession>
<dbReference type="RefSeq" id="WP_232103538.1">
    <property type="nucleotide sequence ID" value="NZ_CP036343.1"/>
</dbReference>
<feature type="region of interest" description="Disordered" evidence="1">
    <location>
        <begin position="118"/>
        <end position="144"/>
    </location>
</feature>
<evidence type="ECO:0000313" key="2">
    <source>
        <dbReference type="EMBL" id="QDT94185.1"/>
    </source>
</evidence>
<gene>
    <name evidence="2" type="ORF">Pan161_58780</name>
</gene>
<dbReference type="AlphaFoldDB" id="A0A517VMI2"/>
<proteinExistence type="predicted"/>
<dbReference type="EMBL" id="CP036343">
    <property type="protein sequence ID" value="QDT94185.1"/>
    <property type="molecule type" value="Genomic_DNA"/>
</dbReference>
<protein>
    <recommendedName>
        <fullName evidence="4">ParB/Sulfiredoxin domain-containing protein</fullName>
    </recommendedName>
</protein>
<dbReference type="KEGG" id="gax:Pan161_58780"/>
<organism evidence="2 3">
    <name type="scientific">Gimesia algae</name>
    <dbReference type="NCBI Taxonomy" id="2527971"/>
    <lineage>
        <taxon>Bacteria</taxon>
        <taxon>Pseudomonadati</taxon>
        <taxon>Planctomycetota</taxon>
        <taxon>Planctomycetia</taxon>
        <taxon>Planctomycetales</taxon>
        <taxon>Planctomycetaceae</taxon>
        <taxon>Gimesia</taxon>
    </lineage>
</organism>
<evidence type="ECO:0008006" key="4">
    <source>
        <dbReference type="Google" id="ProtNLM"/>
    </source>
</evidence>